<evidence type="ECO:0000313" key="3">
    <source>
        <dbReference type="EnsemblFungi" id="EJT70530"/>
    </source>
</evidence>
<reference evidence="3" key="4">
    <citation type="journal article" date="2015" name="G3 (Bethesda)">
        <title>Genome sequences of three phytopathogenic species of the Magnaporthaceae family of fungi.</title>
        <authorList>
            <person name="Okagaki L.H."/>
            <person name="Nunes C.C."/>
            <person name="Sailsbery J."/>
            <person name="Clay B."/>
            <person name="Brown D."/>
            <person name="John T."/>
            <person name="Oh Y."/>
            <person name="Young N."/>
            <person name="Fitzgerald M."/>
            <person name="Haas B.J."/>
            <person name="Zeng Q."/>
            <person name="Young S."/>
            <person name="Adiconis X."/>
            <person name="Fan L."/>
            <person name="Levin J.Z."/>
            <person name="Mitchell T.K."/>
            <person name="Okubara P.A."/>
            <person name="Farman M.L."/>
            <person name="Kohn L.M."/>
            <person name="Birren B."/>
            <person name="Ma L.-J."/>
            <person name="Dean R.A."/>
        </authorList>
    </citation>
    <scope>NUCLEOTIDE SEQUENCE</scope>
    <source>
        <strain evidence="3">R3-111a-1</strain>
    </source>
</reference>
<sequence length="139" mass="15965">MFFVFNIAFNYFQAKRNGVTPVDFLQIGNGNSNGKNNKVTNNFFSVINGSVAKFKKKDDARFSAILTNSISVLRIRAIIWPFKRYIPNVLLVINKIVGSKQRNYLIIFKLGLHAFLILAISIKFLLFGFGKRKSLRYYC</sequence>
<dbReference type="RefSeq" id="XP_009227708.1">
    <property type="nucleotide sequence ID" value="XM_009229444.1"/>
</dbReference>
<keyword evidence="1" id="KW-0812">Transmembrane</keyword>
<protein>
    <submittedName>
        <fullName evidence="2 3">Uncharacterized protein</fullName>
    </submittedName>
</protein>
<feature type="transmembrane region" description="Helical" evidence="1">
    <location>
        <begin position="102"/>
        <end position="126"/>
    </location>
</feature>
<dbReference type="Proteomes" id="UP000006039">
    <property type="component" value="Unassembled WGS sequence"/>
</dbReference>
<keyword evidence="4" id="KW-1185">Reference proteome</keyword>
<dbReference type="EnsemblFungi" id="EJT70530">
    <property type="protein sequence ID" value="EJT70530"/>
    <property type="gene ID" value="GGTG_11553"/>
</dbReference>
<name>J3PDI0_GAET3</name>
<organism evidence="2">
    <name type="scientific">Gaeumannomyces tritici (strain R3-111a-1)</name>
    <name type="common">Wheat and barley take-all root rot fungus</name>
    <name type="synonym">Gaeumannomyces graminis var. tritici</name>
    <dbReference type="NCBI Taxonomy" id="644352"/>
    <lineage>
        <taxon>Eukaryota</taxon>
        <taxon>Fungi</taxon>
        <taxon>Dikarya</taxon>
        <taxon>Ascomycota</taxon>
        <taxon>Pezizomycotina</taxon>
        <taxon>Sordariomycetes</taxon>
        <taxon>Sordariomycetidae</taxon>
        <taxon>Magnaporthales</taxon>
        <taxon>Magnaporthaceae</taxon>
        <taxon>Gaeumannomyces</taxon>
    </lineage>
</organism>
<dbReference type="GeneID" id="20352011"/>
<evidence type="ECO:0000256" key="1">
    <source>
        <dbReference type="SAM" id="Phobius"/>
    </source>
</evidence>
<reference evidence="4" key="1">
    <citation type="submission" date="2010-07" db="EMBL/GenBank/DDBJ databases">
        <title>The genome sequence of Gaeumannomyces graminis var. tritici strain R3-111a-1.</title>
        <authorList>
            <consortium name="The Broad Institute Genome Sequencing Platform"/>
            <person name="Ma L.-J."/>
            <person name="Dead R."/>
            <person name="Young S."/>
            <person name="Zeng Q."/>
            <person name="Koehrsen M."/>
            <person name="Alvarado L."/>
            <person name="Berlin A."/>
            <person name="Chapman S.B."/>
            <person name="Chen Z."/>
            <person name="Freedman E."/>
            <person name="Gellesch M."/>
            <person name="Goldberg J."/>
            <person name="Griggs A."/>
            <person name="Gujja S."/>
            <person name="Heilman E.R."/>
            <person name="Heiman D."/>
            <person name="Hepburn T."/>
            <person name="Howarth C."/>
            <person name="Jen D."/>
            <person name="Larson L."/>
            <person name="Mehta T."/>
            <person name="Neiman D."/>
            <person name="Pearson M."/>
            <person name="Roberts A."/>
            <person name="Saif S."/>
            <person name="Shea T."/>
            <person name="Shenoy N."/>
            <person name="Sisk P."/>
            <person name="Stolte C."/>
            <person name="Sykes S."/>
            <person name="Walk T."/>
            <person name="White J."/>
            <person name="Yandava C."/>
            <person name="Haas B."/>
            <person name="Nusbaum C."/>
            <person name="Birren B."/>
        </authorList>
    </citation>
    <scope>NUCLEOTIDE SEQUENCE [LARGE SCALE GENOMIC DNA]</scope>
    <source>
        <strain evidence="4">R3-111a-1</strain>
    </source>
</reference>
<reference evidence="2" key="3">
    <citation type="submission" date="2010-09" db="EMBL/GenBank/DDBJ databases">
        <title>Annotation of Gaeumannomyces graminis var. tritici R3-111a-1.</title>
        <authorList>
            <consortium name="The Broad Institute Genome Sequencing Platform"/>
            <person name="Ma L.-J."/>
            <person name="Dead R."/>
            <person name="Young S.K."/>
            <person name="Zeng Q."/>
            <person name="Gargeya S."/>
            <person name="Fitzgerald M."/>
            <person name="Haas B."/>
            <person name="Abouelleil A."/>
            <person name="Alvarado L."/>
            <person name="Arachchi H.M."/>
            <person name="Berlin A."/>
            <person name="Brown A."/>
            <person name="Chapman S.B."/>
            <person name="Chen Z."/>
            <person name="Dunbar C."/>
            <person name="Freedman E."/>
            <person name="Gearin G."/>
            <person name="Gellesch M."/>
            <person name="Goldberg J."/>
            <person name="Griggs A."/>
            <person name="Gujja S."/>
            <person name="Heiman D."/>
            <person name="Howarth C."/>
            <person name="Larson L."/>
            <person name="Lui A."/>
            <person name="MacDonald P.J.P."/>
            <person name="Mehta T."/>
            <person name="Montmayeur A."/>
            <person name="Murphy C."/>
            <person name="Neiman D."/>
            <person name="Pearson M."/>
            <person name="Priest M."/>
            <person name="Roberts A."/>
            <person name="Saif S."/>
            <person name="Shea T."/>
            <person name="Shenoy N."/>
            <person name="Sisk P."/>
            <person name="Stolte C."/>
            <person name="Sykes S."/>
            <person name="Yandava C."/>
            <person name="Wortman J."/>
            <person name="Nusbaum C."/>
            <person name="Birren B."/>
        </authorList>
    </citation>
    <scope>NUCLEOTIDE SEQUENCE</scope>
    <source>
        <strain evidence="2">R3-111a-1</strain>
    </source>
</reference>
<reference evidence="3" key="5">
    <citation type="submission" date="2018-04" db="UniProtKB">
        <authorList>
            <consortium name="EnsemblFungi"/>
        </authorList>
    </citation>
    <scope>IDENTIFICATION</scope>
    <source>
        <strain evidence="3">R3-111a-1</strain>
    </source>
</reference>
<dbReference type="VEuPathDB" id="FungiDB:GGTG_11553"/>
<evidence type="ECO:0000313" key="2">
    <source>
        <dbReference type="EMBL" id="EJT70530.1"/>
    </source>
</evidence>
<dbReference type="AlphaFoldDB" id="J3PDI0"/>
<dbReference type="HOGENOM" id="CLU_1845234_0_0_1"/>
<keyword evidence="1" id="KW-1133">Transmembrane helix</keyword>
<evidence type="ECO:0000313" key="4">
    <source>
        <dbReference type="Proteomes" id="UP000006039"/>
    </source>
</evidence>
<gene>
    <name evidence="3" type="primary">20352011</name>
    <name evidence="2" type="ORF">GGTG_11553</name>
</gene>
<keyword evidence="1" id="KW-0472">Membrane</keyword>
<dbReference type="EMBL" id="GL385401">
    <property type="protein sequence ID" value="EJT70530.1"/>
    <property type="molecule type" value="Genomic_DNA"/>
</dbReference>
<reference evidence="2" key="2">
    <citation type="submission" date="2010-07" db="EMBL/GenBank/DDBJ databases">
        <authorList>
            <consortium name="The Broad Institute Genome Sequencing Platform"/>
            <consortium name="Broad Institute Genome Sequencing Center for Infectious Disease"/>
            <person name="Ma L.-J."/>
            <person name="Dead R."/>
            <person name="Young S."/>
            <person name="Zeng Q."/>
            <person name="Koehrsen M."/>
            <person name="Alvarado L."/>
            <person name="Berlin A."/>
            <person name="Chapman S.B."/>
            <person name="Chen Z."/>
            <person name="Freedman E."/>
            <person name="Gellesch M."/>
            <person name="Goldberg J."/>
            <person name="Griggs A."/>
            <person name="Gujja S."/>
            <person name="Heilman E.R."/>
            <person name="Heiman D."/>
            <person name="Hepburn T."/>
            <person name="Howarth C."/>
            <person name="Jen D."/>
            <person name="Larson L."/>
            <person name="Mehta T."/>
            <person name="Neiman D."/>
            <person name="Pearson M."/>
            <person name="Roberts A."/>
            <person name="Saif S."/>
            <person name="Shea T."/>
            <person name="Shenoy N."/>
            <person name="Sisk P."/>
            <person name="Stolte C."/>
            <person name="Sykes S."/>
            <person name="Walk T."/>
            <person name="White J."/>
            <person name="Yandava C."/>
            <person name="Haas B."/>
            <person name="Nusbaum C."/>
            <person name="Birren B."/>
        </authorList>
    </citation>
    <scope>NUCLEOTIDE SEQUENCE</scope>
    <source>
        <strain evidence="2">R3-111a-1</strain>
    </source>
</reference>
<accession>J3PDI0</accession>
<proteinExistence type="predicted"/>